<dbReference type="EMBL" id="JARKIB010000246">
    <property type="protein sequence ID" value="KAJ7719926.1"/>
    <property type="molecule type" value="Genomic_DNA"/>
</dbReference>
<evidence type="ECO:0000313" key="2">
    <source>
        <dbReference type="EMBL" id="KAJ7719926.1"/>
    </source>
</evidence>
<organism evidence="2 3">
    <name type="scientific">Mycena metata</name>
    <dbReference type="NCBI Taxonomy" id="1033252"/>
    <lineage>
        <taxon>Eukaryota</taxon>
        <taxon>Fungi</taxon>
        <taxon>Dikarya</taxon>
        <taxon>Basidiomycota</taxon>
        <taxon>Agaricomycotina</taxon>
        <taxon>Agaricomycetes</taxon>
        <taxon>Agaricomycetidae</taxon>
        <taxon>Agaricales</taxon>
        <taxon>Marasmiineae</taxon>
        <taxon>Mycenaceae</taxon>
        <taxon>Mycena</taxon>
    </lineage>
</organism>
<protein>
    <submittedName>
        <fullName evidence="2">Uncharacterized protein</fullName>
    </submittedName>
</protein>
<proteinExistence type="predicted"/>
<comment type="caution">
    <text evidence="2">The sequence shown here is derived from an EMBL/GenBank/DDBJ whole genome shotgun (WGS) entry which is preliminary data.</text>
</comment>
<name>A0AAD7HFZ3_9AGAR</name>
<gene>
    <name evidence="2" type="ORF">B0H16DRAFT_1605511</name>
</gene>
<evidence type="ECO:0000313" key="3">
    <source>
        <dbReference type="Proteomes" id="UP001215598"/>
    </source>
</evidence>
<feature type="region of interest" description="Disordered" evidence="1">
    <location>
        <begin position="1"/>
        <end position="45"/>
    </location>
</feature>
<accession>A0AAD7HFZ3</accession>
<sequence>MSFSSKYPSPPAYSPRSSPPTYSSTSRPTERTLYQSRGRSPSPAGICVRRNGDVTLTIFDQEENIEQPLVPNAPLAGAVLLQNPERIKSVVLTMAGHLEILPLPGSYSSVPLFSVTHKLHETNQDGVPPCPNSFAFSQSFPSVFRHNGRLSNLPPTCHITFGALYFIKCVYRITVVVTSTRAYFLTRSDQVSFDLTYRPRTRPAQPLLSNPSLYSTIKTCPEEWMQASHMVKLSGQYDAPGPSLICDLFAPSGGAFCVLEPIPFHLQLSTSRGVQDTFSGVLPLVKVHILRQIAMNVGGRMVTQSLVLGHGTIRLTPADRRRHTLNWEGEACCRDPASVVGTFECGTLAVVTVSFRMRPPILWFLTQQRRTGLWWRYHHHHPRRQTQFSSDGPAFNLAIQ</sequence>
<evidence type="ECO:0000256" key="1">
    <source>
        <dbReference type="SAM" id="MobiDB-lite"/>
    </source>
</evidence>
<keyword evidence="3" id="KW-1185">Reference proteome</keyword>
<dbReference type="AlphaFoldDB" id="A0AAD7HFZ3"/>
<dbReference type="Proteomes" id="UP001215598">
    <property type="component" value="Unassembled WGS sequence"/>
</dbReference>
<reference evidence="2" key="1">
    <citation type="submission" date="2023-03" db="EMBL/GenBank/DDBJ databases">
        <title>Massive genome expansion in bonnet fungi (Mycena s.s.) driven by repeated elements and novel gene families across ecological guilds.</title>
        <authorList>
            <consortium name="Lawrence Berkeley National Laboratory"/>
            <person name="Harder C.B."/>
            <person name="Miyauchi S."/>
            <person name="Viragh M."/>
            <person name="Kuo A."/>
            <person name="Thoen E."/>
            <person name="Andreopoulos B."/>
            <person name="Lu D."/>
            <person name="Skrede I."/>
            <person name="Drula E."/>
            <person name="Henrissat B."/>
            <person name="Morin E."/>
            <person name="Kohler A."/>
            <person name="Barry K."/>
            <person name="LaButti K."/>
            <person name="Morin E."/>
            <person name="Salamov A."/>
            <person name="Lipzen A."/>
            <person name="Mereny Z."/>
            <person name="Hegedus B."/>
            <person name="Baldrian P."/>
            <person name="Stursova M."/>
            <person name="Weitz H."/>
            <person name="Taylor A."/>
            <person name="Grigoriev I.V."/>
            <person name="Nagy L.G."/>
            <person name="Martin F."/>
            <person name="Kauserud H."/>
        </authorList>
    </citation>
    <scope>NUCLEOTIDE SEQUENCE</scope>
    <source>
        <strain evidence="2">CBHHK182m</strain>
    </source>
</reference>
<feature type="compositionally biased region" description="Low complexity" evidence="1">
    <location>
        <begin position="14"/>
        <end position="27"/>
    </location>
</feature>